<feature type="transmembrane region" description="Helical" evidence="2">
    <location>
        <begin position="224"/>
        <end position="245"/>
    </location>
</feature>
<dbReference type="GO" id="GO:0022857">
    <property type="term" value="F:transmembrane transporter activity"/>
    <property type="evidence" value="ECO:0007669"/>
    <property type="project" value="InterPro"/>
</dbReference>
<dbReference type="AlphaFoldDB" id="F7R2W4"/>
<dbReference type="Gene3D" id="1.20.1250.20">
    <property type="entry name" value="MFS general substrate transporter like domains"/>
    <property type="match status" value="1"/>
</dbReference>
<sequence length="407" mass="46032">MKNNRISLEIKYYLYILLTNLRFTRIINVLFIVQFLGLSLVQFTLFQSIFLFSQFISEVPSGLLGDILSKKKVVFIGLILLAFSPILTISSLFVYKNVIYYCLILAFIFEGMGNAFLSGADDALFFEALRNEGKEEKYGKVRGRLQLISSLTLGVATFLGGGLYSVNKLLPYVLQSITIISSGFIIFSIFEIRKVNKDSVNYSENKILKDILAIFYKMTKSPKILFMFLFTTIIVSVINVIFALLPNYFSAIGFSATTNGSLFMFYSIFGGVVATQAYRISRVPVSKLILIISLILMISIFCQVVPSTVAFTISLLFLYIIIDILDPIIMEMLHLWVEDKARTTIISGLSFSISLVTMVMNPIVGFGVQILEMKRAVLYISIFIFCMILFSYILIERARSGRKDEKK</sequence>
<feature type="transmembrane region" description="Helical" evidence="2">
    <location>
        <begin position="73"/>
        <end position="92"/>
    </location>
</feature>
<accession>F7R2W4</accession>
<name>F7R2W4_9LACO</name>
<dbReference type="GO" id="GO:0005886">
    <property type="term" value="C:plasma membrane"/>
    <property type="evidence" value="ECO:0007669"/>
    <property type="project" value="UniProtKB-SubCell"/>
</dbReference>
<evidence type="ECO:0000313" key="3">
    <source>
        <dbReference type="EMBL" id="EGM50385.1"/>
    </source>
</evidence>
<comment type="subcellular location">
    <subcellularLocation>
        <location evidence="1">Cell membrane</location>
        <topology evidence="1">Multi-pass membrane protein</topology>
    </subcellularLocation>
</comment>
<feature type="transmembrane region" description="Helical" evidence="2">
    <location>
        <begin position="376"/>
        <end position="395"/>
    </location>
</feature>
<comment type="caution">
    <text evidence="3">The sequence shown here is derived from an EMBL/GenBank/DDBJ whole genome shotgun (WGS) entry which is preliminary data.</text>
</comment>
<dbReference type="PANTHER" id="PTHR23530:SF1">
    <property type="entry name" value="PERMEASE, MAJOR FACILITATOR SUPERFAMILY-RELATED"/>
    <property type="match status" value="1"/>
</dbReference>
<dbReference type="SUPFAM" id="SSF103473">
    <property type="entry name" value="MFS general substrate transporter"/>
    <property type="match status" value="1"/>
</dbReference>
<feature type="transmembrane region" description="Helical" evidence="2">
    <location>
        <begin position="12"/>
        <end position="33"/>
    </location>
</feature>
<dbReference type="InterPro" id="IPR053160">
    <property type="entry name" value="MFS_DHA3_Transporter"/>
</dbReference>
<feature type="transmembrane region" description="Helical" evidence="2">
    <location>
        <begin position="285"/>
        <end position="306"/>
    </location>
</feature>
<dbReference type="EMBL" id="AFOJ01000007">
    <property type="protein sequence ID" value="EGM50385.1"/>
    <property type="molecule type" value="Genomic_DNA"/>
</dbReference>
<proteinExistence type="predicted"/>
<feature type="transmembrane region" description="Helical" evidence="2">
    <location>
        <begin position="147"/>
        <end position="166"/>
    </location>
</feature>
<organism evidence="3 4">
    <name type="scientific">Ligilactobacillus ruminis SPM0211</name>
    <dbReference type="NCBI Taxonomy" id="1040964"/>
    <lineage>
        <taxon>Bacteria</taxon>
        <taxon>Bacillati</taxon>
        <taxon>Bacillota</taxon>
        <taxon>Bacilli</taxon>
        <taxon>Lactobacillales</taxon>
        <taxon>Lactobacillaceae</taxon>
        <taxon>Ligilactobacillus</taxon>
    </lineage>
</organism>
<feature type="transmembrane region" description="Helical" evidence="2">
    <location>
        <begin position="251"/>
        <end position="273"/>
    </location>
</feature>
<protein>
    <submittedName>
        <fullName evidence="3">Uncharacterized protein</fullName>
    </submittedName>
</protein>
<keyword evidence="2" id="KW-1133">Transmembrane helix</keyword>
<evidence type="ECO:0000256" key="1">
    <source>
        <dbReference type="ARBA" id="ARBA00004651"/>
    </source>
</evidence>
<feature type="transmembrane region" description="Helical" evidence="2">
    <location>
        <begin position="312"/>
        <end position="337"/>
    </location>
</feature>
<keyword evidence="2" id="KW-0472">Membrane</keyword>
<dbReference type="Proteomes" id="UP000002971">
    <property type="component" value="Unassembled WGS sequence"/>
</dbReference>
<dbReference type="InterPro" id="IPR011701">
    <property type="entry name" value="MFS"/>
</dbReference>
<evidence type="ECO:0000256" key="2">
    <source>
        <dbReference type="SAM" id="Phobius"/>
    </source>
</evidence>
<evidence type="ECO:0000313" key="4">
    <source>
        <dbReference type="Proteomes" id="UP000002971"/>
    </source>
</evidence>
<feature type="transmembrane region" description="Helical" evidence="2">
    <location>
        <begin position="349"/>
        <end position="370"/>
    </location>
</feature>
<dbReference type="RefSeq" id="WP_003696518.1">
    <property type="nucleotide sequence ID" value="NZ_AFOJ01000007.1"/>
</dbReference>
<dbReference type="Pfam" id="PF07690">
    <property type="entry name" value="MFS_1"/>
    <property type="match status" value="1"/>
</dbReference>
<gene>
    <name evidence="3" type="ORF">LRU_02067</name>
</gene>
<keyword evidence="2" id="KW-0812">Transmembrane</keyword>
<reference evidence="3 4" key="1">
    <citation type="journal article" date="2011" name="J. Bacteriol.">
        <title>Genome Sequence of Lactobacillus ruminis SPM0211, Isolated from a Fecal Sample from a Healthy Korean.</title>
        <authorList>
            <person name="Lee S."/>
            <person name="Cho Y.J."/>
            <person name="Lee A.H."/>
            <person name="Chun J."/>
            <person name="Ha N.J."/>
            <person name="Ko G."/>
        </authorList>
    </citation>
    <scope>NUCLEOTIDE SEQUENCE [LARGE SCALE GENOMIC DNA]</scope>
    <source>
        <strain evidence="3 4">SPM0211</strain>
    </source>
</reference>
<feature type="transmembrane region" description="Helical" evidence="2">
    <location>
        <begin position="172"/>
        <end position="190"/>
    </location>
</feature>
<dbReference type="PANTHER" id="PTHR23530">
    <property type="entry name" value="TRANSPORT PROTEIN-RELATED"/>
    <property type="match status" value="1"/>
</dbReference>
<dbReference type="InterPro" id="IPR036259">
    <property type="entry name" value="MFS_trans_sf"/>
</dbReference>